<reference evidence="1 2" key="1">
    <citation type="journal article" date="2017" name="Nat. Commun.">
        <title>In situ click chemistry generation of cyclooxygenase-2 inhibitors.</title>
        <authorList>
            <person name="Bhardwaj A."/>
            <person name="Kaur J."/>
            <person name="Wuest M."/>
            <person name="Wuest F."/>
        </authorList>
    </citation>
    <scope>NUCLEOTIDE SEQUENCE [LARGE SCALE GENOMIC DNA]</scope>
    <source>
        <strain evidence="1">S2_018_000_R2_106</strain>
    </source>
</reference>
<organism evidence="1 2">
    <name type="scientific">Blastochloris viridis</name>
    <name type="common">Rhodopseudomonas viridis</name>
    <dbReference type="NCBI Taxonomy" id="1079"/>
    <lineage>
        <taxon>Bacteria</taxon>
        <taxon>Pseudomonadati</taxon>
        <taxon>Pseudomonadota</taxon>
        <taxon>Alphaproteobacteria</taxon>
        <taxon>Hyphomicrobiales</taxon>
        <taxon>Blastochloridaceae</taxon>
        <taxon>Blastochloris</taxon>
    </lineage>
</organism>
<dbReference type="InterPro" id="IPR019632">
    <property type="entry name" value="DUF2497"/>
</dbReference>
<dbReference type="Proteomes" id="UP000320948">
    <property type="component" value="Unassembled WGS sequence"/>
</dbReference>
<proteinExistence type="predicted"/>
<evidence type="ECO:0000313" key="2">
    <source>
        <dbReference type="Proteomes" id="UP000320948"/>
    </source>
</evidence>
<dbReference type="EMBL" id="VAFM01000001">
    <property type="protein sequence ID" value="TKW61609.1"/>
    <property type="molecule type" value="Genomic_DNA"/>
</dbReference>
<dbReference type="Pfam" id="PF10691">
    <property type="entry name" value="DUF2497"/>
    <property type="match status" value="1"/>
</dbReference>
<dbReference type="AlphaFoldDB" id="A0A6N4RED9"/>
<name>A0A6N4RED9_BLAVI</name>
<protein>
    <submittedName>
        <fullName evidence="1">DUF2497 domain-containing protein</fullName>
    </submittedName>
</protein>
<gene>
    <name evidence="1" type="ORF">DI628_03005</name>
</gene>
<evidence type="ECO:0000313" key="1">
    <source>
        <dbReference type="EMBL" id="TKW61609.1"/>
    </source>
</evidence>
<accession>A0A6N4RED9</accession>
<sequence length="253" mass="26108">MANDTSSNLNANPVQTDMDDILSSIRSGVAEEGVKVGTGSADLIDAAAAAEGDIEDDVLELSEMDMVTVAENAGEAEELIDLEAFGASGEAKSVVSSDIGGVAGELLQSEVADPVVADAADEFDRLLAEISQEQQQVAGPKISKEDLMAEDAPLGAEESIVAETDAEEVSVVEGVQVASAPVAATVDVQQVTSAAASRFEVGAIQGPEGVQVAFPAEVLAMALRPMVQDWLAKNLPDVVEKLVKEEISKLAQS</sequence>
<comment type="caution">
    <text evidence="1">The sequence shown here is derived from an EMBL/GenBank/DDBJ whole genome shotgun (WGS) entry which is preliminary data.</text>
</comment>